<proteinExistence type="predicted"/>
<reference evidence="2" key="1">
    <citation type="submission" date="2021-03" db="EMBL/GenBank/DDBJ databases">
        <title>Draft genome sequence of rust myrtle Austropuccinia psidii MF-1, a brazilian biotype.</title>
        <authorList>
            <person name="Quecine M.C."/>
            <person name="Pachon D.M.R."/>
            <person name="Bonatelli M.L."/>
            <person name="Correr F.H."/>
            <person name="Franceschini L.M."/>
            <person name="Leite T.F."/>
            <person name="Margarido G.R.A."/>
            <person name="Almeida C.A."/>
            <person name="Ferrarezi J.A."/>
            <person name="Labate C.A."/>
        </authorList>
    </citation>
    <scope>NUCLEOTIDE SEQUENCE</scope>
    <source>
        <strain evidence="2">MF-1</strain>
    </source>
</reference>
<feature type="compositionally biased region" description="Acidic residues" evidence="1">
    <location>
        <begin position="41"/>
        <end position="53"/>
    </location>
</feature>
<dbReference type="EMBL" id="AVOT02001083">
    <property type="protein sequence ID" value="MBW0465617.1"/>
    <property type="molecule type" value="Genomic_DNA"/>
</dbReference>
<sequence>MEGEEPSRRGGMKSRRSRLFSGLLGGYSRISQRPRIRLGEESFEEEKSEEAEETTSLADFPEALEAPNIAYFNKPLVSHSEPNFLKMMEDMTLFMR</sequence>
<evidence type="ECO:0000313" key="3">
    <source>
        <dbReference type="Proteomes" id="UP000765509"/>
    </source>
</evidence>
<gene>
    <name evidence="2" type="ORF">O181_005332</name>
</gene>
<organism evidence="2 3">
    <name type="scientific">Austropuccinia psidii MF-1</name>
    <dbReference type="NCBI Taxonomy" id="1389203"/>
    <lineage>
        <taxon>Eukaryota</taxon>
        <taxon>Fungi</taxon>
        <taxon>Dikarya</taxon>
        <taxon>Basidiomycota</taxon>
        <taxon>Pucciniomycotina</taxon>
        <taxon>Pucciniomycetes</taxon>
        <taxon>Pucciniales</taxon>
        <taxon>Sphaerophragmiaceae</taxon>
        <taxon>Austropuccinia</taxon>
    </lineage>
</organism>
<dbReference type="Proteomes" id="UP000765509">
    <property type="component" value="Unassembled WGS sequence"/>
</dbReference>
<comment type="caution">
    <text evidence="2">The sequence shown here is derived from an EMBL/GenBank/DDBJ whole genome shotgun (WGS) entry which is preliminary data.</text>
</comment>
<evidence type="ECO:0000256" key="1">
    <source>
        <dbReference type="SAM" id="MobiDB-lite"/>
    </source>
</evidence>
<accession>A0A9Q3BIJ6</accession>
<feature type="region of interest" description="Disordered" evidence="1">
    <location>
        <begin position="35"/>
        <end position="60"/>
    </location>
</feature>
<name>A0A9Q3BIJ6_9BASI</name>
<evidence type="ECO:0000313" key="2">
    <source>
        <dbReference type="EMBL" id="MBW0465617.1"/>
    </source>
</evidence>
<dbReference type="AlphaFoldDB" id="A0A9Q3BIJ6"/>
<protein>
    <submittedName>
        <fullName evidence="2">Uncharacterized protein</fullName>
    </submittedName>
</protein>
<keyword evidence="3" id="KW-1185">Reference proteome</keyword>